<evidence type="ECO:0000259" key="1">
    <source>
        <dbReference type="Pfam" id="PF21866"/>
    </source>
</evidence>
<dbReference type="EMBL" id="MH576964">
    <property type="protein sequence ID" value="AXH66631.1"/>
    <property type="molecule type" value="Genomic_DNA"/>
</dbReference>
<proteinExistence type="predicted"/>
<feature type="domain" description="DUF6915" evidence="1">
    <location>
        <begin position="3"/>
        <end position="108"/>
    </location>
</feature>
<dbReference type="InterPro" id="IPR054061">
    <property type="entry name" value="DUF6915"/>
</dbReference>
<accession>A0A345M810</accession>
<evidence type="ECO:0000313" key="3">
    <source>
        <dbReference type="Proteomes" id="UP000259040"/>
    </source>
</evidence>
<protein>
    <recommendedName>
        <fullName evidence="1">DUF6915 domain-containing protein</fullName>
    </recommendedName>
</protein>
<dbReference type="Pfam" id="PF21866">
    <property type="entry name" value="DUF6915"/>
    <property type="match status" value="1"/>
</dbReference>
<organism evidence="2 3">
    <name type="scientific">Streptomyces phage Starbow</name>
    <dbReference type="NCBI Taxonomy" id="2283266"/>
    <lineage>
        <taxon>Viruses</taxon>
        <taxon>Duplodnaviria</taxon>
        <taxon>Heunggongvirae</taxon>
        <taxon>Uroviricota</taxon>
        <taxon>Caudoviricetes</taxon>
        <taxon>Stanwilliamsviridae</taxon>
        <taxon>Boydwoodruffvirinae</taxon>
        <taxon>Karimacvirus</taxon>
        <taxon>Karimacvirus karimac</taxon>
        <taxon>Streptomyces virus Karimac</taxon>
    </lineage>
</organism>
<reference evidence="2 3" key="1">
    <citation type="submission" date="2018-07" db="EMBL/GenBank/DDBJ databases">
        <authorList>
            <person name="Boyd E.M."/>
            <person name="Barkley D.B."/>
            <person name="Naeem H."/>
            <person name="Vanhorne R."/>
            <person name="Nayek S."/>
            <person name="Layton S.R."/>
            <person name="Hughes L.E."/>
            <person name="Garlena R.A."/>
            <person name="Russell D.A."/>
            <person name="Pope W.H."/>
            <person name="Jacobs-Sera D."/>
            <person name="Hatfull G.F."/>
        </authorList>
    </citation>
    <scope>NUCLEOTIDE SEQUENCE [LARGE SCALE GENOMIC DNA]</scope>
</reference>
<sequence>MSNSWFHAVSSSRKWGGKPEDYLAIHEWIDGSKAHFGDARHRALRHHTEGCWEAERVFGPTLTVMKKNGMGSHQVPVREIAEQHVFEDLGRIPSLADWLECMTLKTWMGGKIKKFLGREDVLNNVVKDAK</sequence>
<name>A0A345M810_9CAUD</name>
<dbReference type="Proteomes" id="UP000259040">
    <property type="component" value="Segment"/>
</dbReference>
<gene>
    <name evidence="2" type="primary">135</name>
    <name evidence="2" type="ORF">SEA_STARBOW_135</name>
</gene>
<evidence type="ECO:0000313" key="2">
    <source>
        <dbReference type="EMBL" id="AXH66631.1"/>
    </source>
</evidence>